<dbReference type="GO" id="GO:0005680">
    <property type="term" value="C:anaphase-promoting complex"/>
    <property type="evidence" value="ECO:0007669"/>
    <property type="project" value="EnsemblFungi"/>
</dbReference>
<evidence type="ECO:0000313" key="11">
    <source>
        <dbReference type="Proteomes" id="UP000016923"/>
    </source>
</evidence>
<sequence>MGLTKQETQQLRSALQDAVVKCSERCLYQSAKWAAELLTSIPESAAGGDSLSASVPVIVTQNVDLNEARLEAAEINKYLLAKSFFDCREYDRCAAVFLPDSLMSGVLATHRQDHDDVTQGSGEYEYASAAASFRGSRLGSKDTLSSKKEKEAGKAAAPPTAHTTTSATSPLHADPVHALPELSQRSLFLALYAKLISGEKKKDEEVEMVMGPHDTGDVVNRQLRVISAYLQTWFDQNLGEDGELEGMGGEVDGAQRPGTGVISQGWLEYLYGMVLAKEKNEREAMEWFIRSVHRFPMNWGCWLEMTALISRVDELNKIAPRLPQNIVSFIFHLHASLELYQQGHNLANSVDQLLGIFPTSSFLLTCSAMLAYHSKDLIAAEQHFSMLLAQHPHRLDSLDHYSNILYVLNLRPKLAFLAHLCSSLDKFRAETCVVIGNYYSLMSAHEKAVQYFRRALALDRSCLSAWTLMGHEYVELKNTHAAIESYRRAVDVNRRDYRAWYGLGQTYEVLESHTYALFYYKKAAGLRPWDGKMWMAVGSCLQKISRPRDGIKALKRALLADSSYESSGSFSGGAGGKSGYMDPEVLLQIALMYDQLQEYDEAKSYMELCMAQEEGESDGNFGESVRRESMAGGGLDDDDDEDNTGAGDGAGGRAGGGGGGGGGGGTGVTPATSKARLWLARAALENEEYTTAVALAQELCQDGVDVEEAKALVKKGEEGVAKSSKARRSLQQLNT</sequence>
<dbReference type="Pfam" id="PF13181">
    <property type="entry name" value="TPR_8"/>
    <property type="match status" value="2"/>
</dbReference>
<feature type="compositionally biased region" description="Basic and acidic residues" evidence="8">
    <location>
        <begin position="144"/>
        <end position="153"/>
    </location>
</feature>
<evidence type="ECO:0000259" key="9">
    <source>
        <dbReference type="Pfam" id="PF04049"/>
    </source>
</evidence>
<feature type="region of interest" description="Disordered" evidence="8">
    <location>
        <begin position="138"/>
        <end position="172"/>
    </location>
</feature>
<dbReference type="OMA" id="ERCLYHS"/>
<evidence type="ECO:0000256" key="8">
    <source>
        <dbReference type="SAM" id="MobiDB-lite"/>
    </source>
</evidence>
<keyword evidence="5 7" id="KW-0802">TPR repeat</keyword>
<dbReference type="EMBL" id="KE148156">
    <property type="protein sequence ID" value="EPE05373.1"/>
    <property type="molecule type" value="Genomic_DNA"/>
</dbReference>
<feature type="region of interest" description="Disordered" evidence="8">
    <location>
        <begin position="714"/>
        <end position="735"/>
    </location>
</feature>
<dbReference type="InterPro" id="IPR007192">
    <property type="entry name" value="APC8"/>
</dbReference>
<evidence type="ECO:0000313" key="10">
    <source>
        <dbReference type="EMBL" id="EPE05373.1"/>
    </source>
</evidence>
<dbReference type="GO" id="GO:0045842">
    <property type="term" value="P:positive regulation of mitotic metaphase/anaphase transition"/>
    <property type="evidence" value="ECO:0007669"/>
    <property type="project" value="TreeGrafter"/>
</dbReference>
<dbReference type="PANTHER" id="PTHR12558:SF10">
    <property type="entry name" value="CELL DIVISION CYCLE PROTEIN 23 HOMOLOG"/>
    <property type="match status" value="1"/>
</dbReference>
<keyword evidence="6" id="KW-0131">Cell cycle</keyword>
<dbReference type="PROSITE" id="PS50005">
    <property type="entry name" value="TPR"/>
    <property type="match status" value="3"/>
</dbReference>
<dbReference type="STRING" id="1262450.S3CGG5"/>
<evidence type="ECO:0000256" key="2">
    <source>
        <dbReference type="ARBA" id="ARBA00022737"/>
    </source>
</evidence>
<dbReference type="GO" id="GO:0016567">
    <property type="term" value="P:protein ubiquitination"/>
    <property type="evidence" value="ECO:0007669"/>
    <property type="project" value="TreeGrafter"/>
</dbReference>
<dbReference type="VEuPathDB" id="FungiDB:F503_02112"/>
<dbReference type="GO" id="GO:0051301">
    <property type="term" value="P:cell division"/>
    <property type="evidence" value="ECO:0007669"/>
    <property type="project" value="UniProtKB-KW"/>
</dbReference>
<feature type="repeat" description="TPR" evidence="7">
    <location>
        <begin position="497"/>
        <end position="530"/>
    </location>
</feature>
<evidence type="ECO:0000256" key="7">
    <source>
        <dbReference type="PROSITE-ProRule" id="PRU00339"/>
    </source>
</evidence>
<dbReference type="AlphaFoldDB" id="S3CGG5"/>
<dbReference type="SUPFAM" id="SSF48452">
    <property type="entry name" value="TPR-like"/>
    <property type="match status" value="2"/>
</dbReference>
<keyword evidence="2" id="KW-0677">Repeat</keyword>
<evidence type="ECO:0000256" key="4">
    <source>
        <dbReference type="ARBA" id="ARBA00022786"/>
    </source>
</evidence>
<evidence type="ECO:0000256" key="3">
    <source>
        <dbReference type="ARBA" id="ARBA00022776"/>
    </source>
</evidence>
<evidence type="ECO:0000256" key="1">
    <source>
        <dbReference type="ARBA" id="ARBA00022618"/>
    </source>
</evidence>
<evidence type="ECO:0000256" key="6">
    <source>
        <dbReference type="ARBA" id="ARBA00023306"/>
    </source>
</evidence>
<reference evidence="10 11" key="1">
    <citation type="journal article" date="2013" name="BMC Genomics">
        <title>The genome and transcriptome of the pine saprophyte Ophiostoma piceae, and a comparison with the bark beetle-associated pine pathogen Grosmannia clavigera.</title>
        <authorList>
            <person name="Haridas S."/>
            <person name="Wang Y."/>
            <person name="Lim L."/>
            <person name="Massoumi Alamouti S."/>
            <person name="Jackman S."/>
            <person name="Docking R."/>
            <person name="Robertson G."/>
            <person name="Birol I."/>
            <person name="Bohlmann J."/>
            <person name="Breuil C."/>
        </authorList>
    </citation>
    <scope>NUCLEOTIDE SEQUENCE [LARGE SCALE GENOMIC DNA]</scope>
    <source>
        <strain evidence="10 11">UAMH 11346</strain>
    </source>
</reference>
<dbReference type="HOGENOM" id="CLU_018320_2_0_1"/>
<protein>
    <submittedName>
        <fullName evidence="10">Anaphase-promoting complex subunit 8</fullName>
    </submittedName>
</protein>
<dbReference type="eggNOG" id="KOG1155">
    <property type="taxonomic scope" value="Eukaryota"/>
</dbReference>
<feature type="compositionally biased region" description="Gly residues" evidence="8">
    <location>
        <begin position="646"/>
        <end position="667"/>
    </location>
</feature>
<dbReference type="GO" id="GO:0031145">
    <property type="term" value="P:anaphase-promoting complex-dependent catabolic process"/>
    <property type="evidence" value="ECO:0007669"/>
    <property type="project" value="TreeGrafter"/>
</dbReference>
<dbReference type="Pfam" id="PF04049">
    <property type="entry name" value="ANAPC8"/>
    <property type="match status" value="1"/>
</dbReference>
<dbReference type="Gene3D" id="1.25.40.10">
    <property type="entry name" value="Tetratricopeptide repeat domain"/>
    <property type="match status" value="3"/>
</dbReference>
<dbReference type="Proteomes" id="UP000016923">
    <property type="component" value="Unassembled WGS sequence"/>
</dbReference>
<feature type="compositionally biased region" description="Low complexity" evidence="8">
    <location>
        <begin position="154"/>
        <end position="172"/>
    </location>
</feature>
<dbReference type="OrthoDB" id="10262026at2759"/>
<accession>S3CGG5</accession>
<keyword evidence="11" id="KW-1185">Reference proteome</keyword>
<keyword evidence="1" id="KW-0132">Cell division</keyword>
<dbReference type="InterPro" id="IPR011990">
    <property type="entry name" value="TPR-like_helical_dom_sf"/>
</dbReference>
<organism evidence="10 11">
    <name type="scientific">Ophiostoma piceae (strain UAMH 11346)</name>
    <name type="common">Sap stain fungus</name>
    <dbReference type="NCBI Taxonomy" id="1262450"/>
    <lineage>
        <taxon>Eukaryota</taxon>
        <taxon>Fungi</taxon>
        <taxon>Dikarya</taxon>
        <taxon>Ascomycota</taxon>
        <taxon>Pezizomycotina</taxon>
        <taxon>Sordariomycetes</taxon>
        <taxon>Sordariomycetidae</taxon>
        <taxon>Ophiostomatales</taxon>
        <taxon>Ophiostomataceae</taxon>
        <taxon>Ophiostoma</taxon>
    </lineage>
</organism>
<gene>
    <name evidence="10" type="ORF">F503_02112</name>
</gene>
<dbReference type="Pfam" id="PF13432">
    <property type="entry name" value="TPR_16"/>
    <property type="match status" value="1"/>
</dbReference>
<evidence type="ECO:0000256" key="5">
    <source>
        <dbReference type="ARBA" id="ARBA00022803"/>
    </source>
</evidence>
<feature type="repeat" description="TPR" evidence="7">
    <location>
        <begin position="463"/>
        <end position="496"/>
    </location>
</feature>
<dbReference type="InterPro" id="IPR019734">
    <property type="entry name" value="TPR_rpt"/>
</dbReference>
<feature type="repeat" description="TPR" evidence="7">
    <location>
        <begin position="429"/>
        <end position="462"/>
    </location>
</feature>
<keyword evidence="4" id="KW-0833">Ubl conjugation pathway</keyword>
<keyword evidence="3" id="KW-0498">Mitosis</keyword>
<dbReference type="SMART" id="SM00028">
    <property type="entry name" value="TPR"/>
    <property type="match status" value="6"/>
</dbReference>
<name>S3CGG5_OPHP1</name>
<dbReference type="PANTHER" id="PTHR12558">
    <property type="entry name" value="CELL DIVISION CYCLE 16,23,27"/>
    <property type="match status" value="1"/>
</dbReference>
<proteinExistence type="predicted"/>
<feature type="domain" description="Cdc23" evidence="9">
    <location>
        <begin position="10"/>
        <end position="368"/>
    </location>
</feature>
<feature type="region of interest" description="Disordered" evidence="8">
    <location>
        <begin position="615"/>
        <end position="669"/>
    </location>
</feature>